<evidence type="ECO:0000256" key="1">
    <source>
        <dbReference type="SAM" id="MobiDB-lite"/>
    </source>
</evidence>
<keyword evidence="3" id="KW-1185">Reference proteome</keyword>
<dbReference type="EMBL" id="CP024793">
    <property type="protein sequence ID" value="AUB44243.1"/>
    <property type="molecule type" value="Genomic_DNA"/>
</dbReference>
<organism evidence="2 3">
    <name type="scientific">Nostoc flagelliforme CCNUN1</name>
    <dbReference type="NCBI Taxonomy" id="2038116"/>
    <lineage>
        <taxon>Bacteria</taxon>
        <taxon>Bacillati</taxon>
        <taxon>Cyanobacteriota</taxon>
        <taxon>Cyanophyceae</taxon>
        <taxon>Nostocales</taxon>
        <taxon>Nostocaceae</taxon>
        <taxon>Nostoc</taxon>
    </lineage>
</organism>
<feature type="compositionally biased region" description="Basic and acidic residues" evidence="1">
    <location>
        <begin position="1"/>
        <end position="14"/>
    </location>
</feature>
<dbReference type="AlphaFoldDB" id="A0A2K8T9H6"/>
<evidence type="ECO:0000313" key="3">
    <source>
        <dbReference type="Proteomes" id="UP000232003"/>
    </source>
</evidence>
<reference evidence="2 3" key="1">
    <citation type="submission" date="2017-11" db="EMBL/GenBank/DDBJ databases">
        <title>Complete genome of a free-living desiccation-tolerant cyanobacterium and its photosynthetic adaptation to extreme terrestrial habitat.</title>
        <authorList>
            <person name="Shang J."/>
        </authorList>
    </citation>
    <scope>NUCLEOTIDE SEQUENCE [LARGE SCALE GENOMIC DNA]</scope>
    <source>
        <strain evidence="2 3">CCNUN1</strain>
        <plasmid evidence="3">pnfsy08</plasmid>
    </source>
</reference>
<gene>
    <name evidence="2" type="ORF">COO91_10466</name>
</gene>
<sequence length="54" mass="5833">MLRDEEGERGRGKGEGGNGTLEKMKPLLRLGVGVWGYKGIGSSYDAARQVLLLI</sequence>
<dbReference type="Proteomes" id="UP000232003">
    <property type="component" value="Plasmid pNFSY08"/>
</dbReference>
<feature type="region of interest" description="Disordered" evidence="1">
    <location>
        <begin position="1"/>
        <end position="21"/>
    </location>
</feature>
<accession>A0A2K8T9H6</accession>
<keyword evidence="2" id="KW-0614">Plasmid</keyword>
<proteinExistence type="predicted"/>
<geneLocation type="plasmid" evidence="3">
    <name>pnfsy08</name>
</geneLocation>
<evidence type="ECO:0000313" key="2">
    <source>
        <dbReference type="EMBL" id="AUB44243.1"/>
    </source>
</evidence>
<protein>
    <submittedName>
        <fullName evidence="2">Uncharacterized protein</fullName>
    </submittedName>
</protein>
<dbReference type="KEGG" id="nfl:COO91_10466"/>
<name>A0A2K8T9H6_9NOSO</name>